<name>A0ABT4W1H8_9RHOB</name>
<evidence type="ECO:0000313" key="3">
    <source>
        <dbReference type="Proteomes" id="UP001528040"/>
    </source>
</evidence>
<dbReference type="EMBL" id="JAQIIO010000004">
    <property type="protein sequence ID" value="MDA5094364.1"/>
    <property type="molecule type" value="Genomic_DNA"/>
</dbReference>
<dbReference type="PANTHER" id="PTHR34512">
    <property type="entry name" value="CELL SURFACE PROTEIN"/>
    <property type="match status" value="1"/>
</dbReference>
<sequence>MKLRTSTGIVVALGVLAACSQPEYILPGKREELRSLNPQTADETEIAAAADAAAAEVVNQTIPITLPQQVNHSSWTHIGGNVTHQVQHPAFGHTPSLIWTADIGQGNDRKHRITAEPVVADGRIYTLDSRAQVVATSTSGQTLWSRNLTPASDNSDDASGGGLAISGGQLFVTSAFGTLTALDASSGAVQWQQKLEAPATGAPSVRDGIVYVSSKDNIAWGVDASDGKVRWQLTGTPSPDGVVGVSSPAITERLAIVPFTSGELVGALRKGGVRTWTALVTGERPGRAYSIVTDITGEPVVKDDVIYTGNPVGRTVALSMSGERIWTADEGATSPVWVSGGSVFLISDEARLVRLDEKTGDRIWSVELPYFTKEKAKRRKAIYANYGPVLAGGNLWVTSSDGVMRGFDPKDGSLVANTELPGGAATRPAIVNGVAYVVSRDGKLLALR</sequence>
<dbReference type="SUPFAM" id="SSF50998">
    <property type="entry name" value="Quinoprotein alcohol dehydrogenase-like"/>
    <property type="match status" value="1"/>
</dbReference>
<feature type="domain" description="Pyrrolo-quinoline quinone repeat" evidence="1">
    <location>
        <begin position="132"/>
        <end position="365"/>
    </location>
</feature>
<dbReference type="InterPro" id="IPR002372">
    <property type="entry name" value="PQQ_rpt_dom"/>
</dbReference>
<protein>
    <submittedName>
        <fullName evidence="2">PQQ-binding-like beta-propeller repeat protein</fullName>
    </submittedName>
</protein>
<dbReference type="Pfam" id="PF13360">
    <property type="entry name" value="PQQ_2"/>
    <property type="match status" value="2"/>
</dbReference>
<organism evidence="2 3">
    <name type="scientific">Aliiroseovarius salicola</name>
    <dbReference type="NCBI Taxonomy" id="3009082"/>
    <lineage>
        <taxon>Bacteria</taxon>
        <taxon>Pseudomonadati</taxon>
        <taxon>Pseudomonadota</taxon>
        <taxon>Alphaproteobacteria</taxon>
        <taxon>Rhodobacterales</taxon>
        <taxon>Paracoccaceae</taxon>
        <taxon>Aliiroseovarius</taxon>
    </lineage>
</organism>
<dbReference type="Gene3D" id="2.130.10.10">
    <property type="entry name" value="YVTN repeat-like/Quinoprotein amine dehydrogenase"/>
    <property type="match status" value="1"/>
</dbReference>
<evidence type="ECO:0000259" key="1">
    <source>
        <dbReference type="Pfam" id="PF13360"/>
    </source>
</evidence>
<accession>A0ABT4W1H8</accession>
<dbReference type="PROSITE" id="PS51257">
    <property type="entry name" value="PROKAR_LIPOPROTEIN"/>
    <property type="match status" value="1"/>
</dbReference>
<proteinExistence type="predicted"/>
<keyword evidence="3" id="KW-1185">Reference proteome</keyword>
<dbReference type="RefSeq" id="WP_271054068.1">
    <property type="nucleotide sequence ID" value="NZ_JAQIIO010000004.1"/>
</dbReference>
<dbReference type="InterPro" id="IPR018391">
    <property type="entry name" value="PQQ_b-propeller_rpt"/>
</dbReference>
<reference evidence="2 3" key="1">
    <citation type="submission" date="2023-01" db="EMBL/GenBank/DDBJ databases">
        <authorList>
            <person name="Yoon J.-W."/>
        </authorList>
    </citation>
    <scope>NUCLEOTIDE SEQUENCE [LARGE SCALE GENOMIC DNA]</scope>
    <source>
        <strain evidence="2 3">KMU-50</strain>
    </source>
</reference>
<dbReference type="PANTHER" id="PTHR34512:SF30">
    <property type="entry name" value="OUTER MEMBRANE PROTEIN ASSEMBLY FACTOR BAMB"/>
    <property type="match status" value="1"/>
</dbReference>
<gene>
    <name evidence="2" type="ORF">O2N63_09730</name>
</gene>
<dbReference type="InterPro" id="IPR011047">
    <property type="entry name" value="Quinoprotein_ADH-like_sf"/>
</dbReference>
<comment type="caution">
    <text evidence="2">The sequence shown here is derived from an EMBL/GenBank/DDBJ whole genome shotgun (WGS) entry which is preliminary data.</text>
</comment>
<feature type="domain" description="Pyrrolo-quinoline quinone repeat" evidence="1">
    <location>
        <begin position="388"/>
        <end position="447"/>
    </location>
</feature>
<dbReference type="SMART" id="SM00564">
    <property type="entry name" value="PQQ"/>
    <property type="match status" value="6"/>
</dbReference>
<evidence type="ECO:0000313" key="2">
    <source>
        <dbReference type="EMBL" id="MDA5094364.1"/>
    </source>
</evidence>
<dbReference type="Proteomes" id="UP001528040">
    <property type="component" value="Unassembled WGS sequence"/>
</dbReference>
<dbReference type="InterPro" id="IPR015943">
    <property type="entry name" value="WD40/YVTN_repeat-like_dom_sf"/>
</dbReference>